<proteinExistence type="predicted"/>
<dbReference type="EMBL" id="KB446556">
    <property type="protein sequence ID" value="EME86241.1"/>
    <property type="molecule type" value="Genomic_DNA"/>
</dbReference>
<name>M3ANT4_PSEFD</name>
<protein>
    <submittedName>
        <fullName evidence="1">Uncharacterized protein</fullName>
    </submittedName>
</protein>
<dbReference type="GeneID" id="19332734"/>
<evidence type="ECO:0000313" key="1">
    <source>
        <dbReference type="EMBL" id="EME86241.1"/>
    </source>
</evidence>
<dbReference type="HOGENOM" id="CLU_2455679_0_0_1"/>
<dbReference type="VEuPathDB" id="FungiDB:MYCFIDRAFT_172019"/>
<dbReference type="Proteomes" id="UP000016932">
    <property type="component" value="Unassembled WGS sequence"/>
</dbReference>
<dbReference type="KEGG" id="pfj:MYCFIDRAFT_172019"/>
<dbReference type="RefSeq" id="XP_007923587.1">
    <property type="nucleotide sequence ID" value="XM_007925396.1"/>
</dbReference>
<keyword evidence="2" id="KW-1185">Reference proteome</keyword>
<accession>M3ANT4</accession>
<evidence type="ECO:0000313" key="2">
    <source>
        <dbReference type="Proteomes" id="UP000016932"/>
    </source>
</evidence>
<reference evidence="1 2" key="1">
    <citation type="journal article" date="2012" name="PLoS Pathog.">
        <title>Diverse lifestyles and strategies of plant pathogenesis encoded in the genomes of eighteen Dothideomycetes fungi.</title>
        <authorList>
            <person name="Ohm R.A."/>
            <person name="Feau N."/>
            <person name="Henrissat B."/>
            <person name="Schoch C.L."/>
            <person name="Horwitz B.A."/>
            <person name="Barry K.W."/>
            <person name="Condon B.J."/>
            <person name="Copeland A.C."/>
            <person name="Dhillon B."/>
            <person name="Glaser F."/>
            <person name="Hesse C.N."/>
            <person name="Kosti I."/>
            <person name="LaButti K."/>
            <person name="Lindquist E.A."/>
            <person name="Lucas S."/>
            <person name="Salamov A.A."/>
            <person name="Bradshaw R.E."/>
            <person name="Ciuffetti L."/>
            <person name="Hamelin R.C."/>
            <person name="Kema G.H.J."/>
            <person name="Lawrence C."/>
            <person name="Scott J.A."/>
            <person name="Spatafora J.W."/>
            <person name="Turgeon B.G."/>
            <person name="de Wit P.J.G.M."/>
            <person name="Zhong S."/>
            <person name="Goodwin S.B."/>
            <person name="Grigoriev I.V."/>
        </authorList>
    </citation>
    <scope>NUCLEOTIDE SEQUENCE [LARGE SCALE GENOMIC DNA]</scope>
    <source>
        <strain evidence="1 2">CIRAD86</strain>
    </source>
</reference>
<sequence length="89" mass="9987">MSPSARHKLLHAISVLRTTPPARLSRRVGNSVSQETIQETFSSVPASPQSEYVQGWGGLVCSRLPRELRFELVCWLHTARSLVNLEFLV</sequence>
<organism evidence="1 2">
    <name type="scientific">Pseudocercospora fijiensis (strain CIRAD86)</name>
    <name type="common">Black leaf streak disease fungus</name>
    <name type="synonym">Mycosphaerella fijiensis</name>
    <dbReference type="NCBI Taxonomy" id="383855"/>
    <lineage>
        <taxon>Eukaryota</taxon>
        <taxon>Fungi</taxon>
        <taxon>Dikarya</taxon>
        <taxon>Ascomycota</taxon>
        <taxon>Pezizomycotina</taxon>
        <taxon>Dothideomycetes</taxon>
        <taxon>Dothideomycetidae</taxon>
        <taxon>Mycosphaerellales</taxon>
        <taxon>Mycosphaerellaceae</taxon>
        <taxon>Pseudocercospora</taxon>
    </lineage>
</organism>
<dbReference type="AlphaFoldDB" id="M3ANT4"/>
<gene>
    <name evidence="1" type="ORF">MYCFIDRAFT_172019</name>
</gene>